<keyword evidence="1" id="KW-0812">Transmembrane</keyword>
<dbReference type="Proteomes" id="UP000288024">
    <property type="component" value="Unassembled WGS sequence"/>
</dbReference>
<feature type="transmembrane region" description="Helical" evidence="1">
    <location>
        <begin position="34"/>
        <end position="55"/>
    </location>
</feature>
<gene>
    <name evidence="2" type="ORF">EM808_23555</name>
</gene>
<keyword evidence="1" id="KW-1133">Transmembrane helix</keyword>
<evidence type="ECO:0000313" key="2">
    <source>
        <dbReference type="EMBL" id="RVT58025.1"/>
    </source>
</evidence>
<accession>A0A3S2TUR5</accession>
<sequence length="104" mass="11238">MFDYGLLNIGSIVLGLIALAIPTYCLIKKENEKSIALSSISYAACAVSLCFQIFYNYNLVKREDWSALLDTIGAVAGASAVLVIATILLNVATILVHTKQQNRS</sequence>
<name>A0A3S2TUR5_9BACI</name>
<protein>
    <submittedName>
        <fullName evidence="2">Uncharacterized protein</fullName>
    </submittedName>
</protein>
<feature type="transmembrane region" description="Helical" evidence="1">
    <location>
        <begin position="75"/>
        <end position="96"/>
    </location>
</feature>
<keyword evidence="3" id="KW-1185">Reference proteome</keyword>
<reference evidence="2 3" key="1">
    <citation type="submission" date="2019-01" db="EMBL/GenBank/DDBJ databases">
        <title>Bacillus sp. M5HDSG1-1, whole genome shotgun sequence.</title>
        <authorList>
            <person name="Tuo L."/>
        </authorList>
    </citation>
    <scope>NUCLEOTIDE SEQUENCE [LARGE SCALE GENOMIC DNA]</scope>
    <source>
        <strain evidence="2 3">M5HDSG1-1</strain>
    </source>
</reference>
<feature type="transmembrane region" description="Helical" evidence="1">
    <location>
        <begin position="6"/>
        <end position="27"/>
    </location>
</feature>
<dbReference type="AlphaFoldDB" id="A0A3S2TUR5"/>
<keyword evidence="1" id="KW-0472">Membrane</keyword>
<organism evidence="2 3">
    <name type="scientific">Niallia taxi</name>
    <dbReference type="NCBI Taxonomy" id="2499688"/>
    <lineage>
        <taxon>Bacteria</taxon>
        <taxon>Bacillati</taxon>
        <taxon>Bacillota</taxon>
        <taxon>Bacilli</taxon>
        <taxon>Bacillales</taxon>
        <taxon>Bacillaceae</taxon>
        <taxon>Niallia</taxon>
    </lineage>
</organism>
<dbReference type="RefSeq" id="WP_127741413.1">
    <property type="nucleotide sequence ID" value="NZ_JARMUX010000018.1"/>
</dbReference>
<dbReference type="EMBL" id="RZTZ01000014">
    <property type="protein sequence ID" value="RVT58025.1"/>
    <property type="molecule type" value="Genomic_DNA"/>
</dbReference>
<proteinExistence type="predicted"/>
<evidence type="ECO:0000313" key="3">
    <source>
        <dbReference type="Proteomes" id="UP000288024"/>
    </source>
</evidence>
<comment type="caution">
    <text evidence="2">The sequence shown here is derived from an EMBL/GenBank/DDBJ whole genome shotgun (WGS) entry which is preliminary data.</text>
</comment>
<evidence type="ECO:0000256" key="1">
    <source>
        <dbReference type="SAM" id="Phobius"/>
    </source>
</evidence>